<keyword evidence="2" id="KW-0325">Glycoprotein</keyword>
<dbReference type="OrthoDB" id="129121at2759"/>
<evidence type="ECO:0000256" key="2">
    <source>
        <dbReference type="ARBA" id="ARBA00023180"/>
    </source>
</evidence>
<feature type="domain" description="Copper type II ascorbate-dependent monooxygenase C-terminal" evidence="5">
    <location>
        <begin position="338"/>
        <end position="479"/>
    </location>
</feature>
<name>A0A1S3I102_LINAN</name>
<dbReference type="GO" id="GO:0004500">
    <property type="term" value="F:dopamine beta-monooxygenase activity"/>
    <property type="evidence" value="ECO:0007669"/>
    <property type="project" value="InterPro"/>
</dbReference>
<keyword evidence="1" id="KW-1015">Disulfide bond</keyword>
<evidence type="ECO:0000259" key="5">
    <source>
        <dbReference type="Pfam" id="PF03712"/>
    </source>
</evidence>
<dbReference type="RefSeq" id="XP_013391506.1">
    <property type="nucleotide sequence ID" value="XM_013536052.1"/>
</dbReference>
<dbReference type="KEGG" id="lak:106159681"/>
<evidence type="ECO:0000313" key="8">
    <source>
        <dbReference type="RefSeq" id="XP_013391506.1"/>
    </source>
</evidence>
<keyword evidence="3" id="KW-1133">Transmembrane helix</keyword>
<dbReference type="Pfam" id="PF03712">
    <property type="entry name" value="Cu2_monoox_C"/>
    <property type="match status" value="1"/>
</dbReference>
<organism evidence="7 8">
    <name type="scientific">Lingula anatina</name>
    <name type="common">Brachiopod</name>
    <name type="synonym">Lingula unguis</name>
    <dbReference type="NCBI Taxonomy" id="7574"/>
    <lineage>
        <taxon>Eukaryota</taxon>
        <taxon>Metazoa</taxon>
        <taxon>Spiralia</taxon>
        <taxon>Lophotrochozoa</taxon>
        <taxon>Brachiopoda</taxon>
        <taxon>Linguliformea</taxon>
        <taxon>Lingulata</taxon>
        <taxon>Lingulida</taxon>
        <taxon>Linguloidea</taxon>
        <taxon>Lingulidae</taxon>
        <taxon>Lingula</taxon>
    </lineage>
</organism>
<dbReference type="InParanoid" id="A0A1S3I102"/>
<feature type="transmembrane region" description="Helical" evidence="3">
    <location>
        <begin position="51"/>
        <end position="69"/>
    </location>
</feature>
<evidence type="ECO:0000313" key="7">
    <source>
        <dbReference type="Proteomes" id="UP000085678"/>
    </source>
</evidence>
<dbReference type="Pfam" id="PF24784">
    <property type="entry name" value="Temptin_C"/>
    <property type="match status" value="1"/>
</dbReference>
<evidence type="ECO:0000259" key="6">
    <source>
        <dbReference type="Pfam" id="PF24784"/>
    </source>
</evidence>
<accession>A0A1S3I102</accession>
<dbReference type="PANTHER" id="PTHR10157:SF23">
    <property type="entry name" value="MOXD1 HOMOLOG 1"/>
    <property type="match status" value="1"/>
</dbReference>
<dbReference type="Pfam" id="PF01082">
    <property type="entry name" value="Cu2_monooxygen"/>
    <property type="match status" value="1"/>
</dbReference>
<evidence type="ECO:0000259" key="4">
    <source>
        <dbReference type="Pfam" id="PF01082"/>
    </source>
</evidence>
<dbReference type="PANTHER" id="PTHR10157">
    <property type="entry name" value="DOPAMINE BETA HYDROXYLASE RELATED"/>
    <property type="match status" value="1"/>
</dbReference>
<dbReference type="InterPro" id="IPR014784">
    <property type="entry name" value="Cu2_ascorb_mOase-like_C"/>
</dbReference>
<dbReference type="GeneID" id="106159681"/>
<keyword evidence="7" id="KW-1185">Reference proteome</keyword>
<dbReference type="InterPro" id="IPR057626">
    <property type="entry name" value="S-S_Temptin"/>
</dbReference>
<dbReference type="Gene3D" id="2.60.120.230">
    <property type="match status" value="1"/>
</dbReference>
<sequence>MILCNFGRAARYLCQHSCVVCYIDLFIVTNSQFSFRHRTYKMAKVTKQGSMSLIILLVLIPWISGYGMYQDRIPNGKKIPHPCDSSQLWPGVGHQNTQGGGARNPFGLDFAANGHKWDATLCRKDSDGDGRTNGEELGDPNCVWTAGAGTQDTTAFSHPGVCEPYNSPECMGRNTWDVCQKLNFECDAINQPDVKNITIRLPETPVPAVETTYICVIVDLPTDGDYHIIAETPLIDNTNVMHHIVMSGCHDSAETKSTPYLCGMEAGLDVKCGDLIGGWALGGNGACYPPEAGIRIGSRGYKRVKMELHWNNPERRSDYTDQSGMVFYYTSNLRQYDLGTFVVGQMSLTVPPTGGHVTFGARCGSACTSELLEHNIMIEAVNLHMHYLGYSAKLDHFRNGQLVQTLGEDVVYQYDTPVNHILSPPVEFRPGDEFKLSCTFKPSTNGQFVFYGEDTAAEMCFGFINYYPKQNWTSCVDYADIPMCEMQRQLANQQPITLKDCDVSGFFTALGILQHAAKANVTGPPVNPNVTGEQVLWGNITYDPARVLSIWRHMLGLKNACVPGATVCTPTCFAAVYALKASDPCFTGDMYYFLTQYMSRWWGLSELLGGTTYEAIATCDLSALYAAMATTTSAPSPQSSTPVQISGTQRATPAGLLGLIMALSTLVLNRG</sequence>
<dbReference type="InterPro" id="IPR000323">
    <property type="entry name" value="Cu2_ascorb_mOase_N"/>
</dbReference>
<dbReference type="Gene3D" id="2.60.120.310">
    <property type="entry name" value="Copper type II, ascorbate-dependent monooxygenase, N-terminal domain"/>
    <property type="match status" value="1"/>
</dbReference>
<dbReference type="InterPro" id="IPR000945">
    <property type="entry name" value="DBH-like"/>
</dbReference>
<dbReference type="InterPro" id="IPR024548">
    <property type="entry name" value="Cu2_monoox_C"/>
</dbReference>
<dbReference type="Proteomes" id="UP000085678">
    <property type="component" value="Unplaced"/>
</dbReference>
<evidence type="ECO:0000256" key="3">
    <source>
        <dbReference type="SAM" id="Phobius"/>
    </source>
</evidence>
<dbReference type="InterPro" id="IPR008977">
    <property type="entry name" value="PHM/PNGase_F_dom_sf"/>
</dbReference>
<dbReference type="InterPro" id="IPR036939">
    <property type="entry name" value="Cu2_ascorb_mOase_N_sf"/>
</dbReference>
<protein>
    <submittedName>
        <fullName evidence="8">MOXD1 homolog 1 isoform X1</fullName>
    </submittedName>
</protein>
<keyword evidence="3" id="KW-0472">Membrane</keyword>
<dbReference type="AlphaFoldDB" id="A0A1S3I102"/>
<keyword evidence="3" id="KW-0812">Transmembrane</keyword>
<proteinExistence type="predicted"/>
<gene>
    <name evidence="8" type="primary">LOC106159681</name>
</gene>
<feature type="domain" description="Copper type II ascorbate-dependent monooxygenase N-terminal" evidence="4">
    <location>
        <begin position="198"/>
        <end position="316"/>
    </location>
</feature>
<reference evidence="8" key="1">
    <citation type="submission" date="2025-08" db="UniProtKB">
        <authorList>
            <consortium name="RefSeq"/>
        </authorList>
    </citation>
    <scope>IDENTIFICATION</scope>
    <source>
        <tissue evidence="8">Gonads</tissue>
    </source>
</reference>
<dbReference type="GO" id="GO:0005507">
    <property type="term" value="F:copper ion binding"/>
    <property type="evidence" value="ECO:0007669"/>
    <property type="project" value="InterPro"/>
</dbReference>
<evidence type="ECO:0000256" key="1">
    <source>
        <dbReference type="ARBA" id="ARBA00023157"/>
    </source>
</evidence>
<dbReference type="SUPFAM" id="SSF49742">
    <property type="entry name" value="PHM/PNGase F"/>
    <property type="match status" value="2"/>
</dbReference>
<feature type="domain" description="Temptin Cys/Cys disulfide" evidence="6">
    <location>
        <begin position="64"/>
        <end position="161"/>
    </location>
</feature>